<comment type="caution">
    <text evidence="1">The sequence shown here is derived from an EMBL/GenBank/DDBJ whole genome shotgun (WGS) entry which is preliminary data.</text>
</comment>
<keyword evidence="2" id="KW-1185">Reference proteome</keyword>
<organism evidence="1 2">
    <name type="scientific">Smallanthus sonchifolius</name>
    <dbReference type="NCBI Taxonomy" id="185202"/>
    <lineage>
        <taxon>Eukaryota</taxon>
        <taxon>Viridiplantae</taxon>
        <taxon>Streptophyta</taxon>
        <taxon>Embryophyta</taxon>
        <taxon>Tracheophyta</taxon>
        <taxon>Spermatophyta</taxon>
        <taxon>Magnoliopsida</taxon>
        <taxon>eudicotyledons</taxon>
        <taxon>Gunneridae</taxon>
        <taxon>Pentapetalae</taxon>
        <taxon>asterids</taxon>
        <taxon>campanulids</taxon>
        <taxon>Asterales</taxon>
        <taxon>Asteraceae</taxon>
        <taxon>Asteroideae</taxon>
        <taxon>Heliantheae alliance</taxon>
        <taxon>Millerieae</taxon>
        <taxon>Smallanthus</taxon>
    </lineage>
</organism>
<reference evidence="1 2" key="2">
    <citation type="journal article" date="2022" name="Mol. Ecol. Resour.">
        <title>The genomes of chicory, endive, great burdock and yacon provide insights into Asteraceae paleo-polyploidization history and plant inulin production.</title>
        <authorList>
            <person name="Fan W."/>
            <person name="Wang S."/>
            <person name="Wang H."/>
            <person name="Wang A."/>
            <person name="Jiang F."/>
            <person name="Liu H."/>
            <person name="Zhao H."/>
            <person name="Xu D."/>
            <person name="Zhang Y."/>
        </authorList>
    </citation>
    <scope>NUCLEOTIDE SEQUENCE [LARGE SCALE GENOMIC DNA]</scope>
    <source>
        <strain evidence="2">cv. Yunnan</strain>
        <tissue evidence="1">Leaves</tissue>
    </source>
</reference>
<sequence>MSSCMSKGGSTFRTAKATLNLGHNYYHGDAIFCITICATMKVVEILMSVTVVYRIFLAHINKYTSQQKLLSHTAMHSFSDKSLIDYRALTRVICQRADVDPTHRHTTKVQRSHSFSYRIFTNKREKGREMK</sequence>
<dbReference type="EMBL" id="CM042042">
    <property type="protein sequence ID" value="KAI3705146.1"/>
    <property type="molecule type" value="Genomic_DNA"/>
</dbReference>
<accession>A0ACB9A6I7</accession>
<protein>
    <submittedName>
        <fullName evidence="1">Uncharacterized protein</fullName>
    </submittedName>
</protein>
<gene>
    <name evidence="1" type="ORF">L1987_75379</name>
</gene>
<dbReference type="Proteomes" id="UP001056120">
    <property type="component" value="Linkage Group LG25"/>
</dbReference>
<evidence type="ECO:0000313" key="2">
    <source>
        <dbReference type="Proteomes" id="UP001056120"/>
    </source>
</evidence>
<evidence type="ECO:0000313" key="1">
    <source>
        <dbReference type="EMBL" id="KAI3705146.1"/>
    </source>
</evidence>
<name>A0ACB9A6I7_9ASTR</name>
<proteinExistence type="predicted"/>
<reference evidence="2" key="1">
    <citation type="journal article" date="2022" name="Mol. Ecol. Resour.">
        <title>The genomes of chicory, endive, great burdock and yacon provide insights into Asteraceae palaeo-polyploidization history and plant inulin production.</title>
        <authorList>
            <person name="Fan W."/>
            <person name="Wang S."/>
            <person name="Wang H."/>
            <person name="Wang A."/>
            <person name="Jiang F."/>
            <person name="Liu H."/>
            <person name="Zhao H."/>
            <person name="Xu D."/>
            <person name="Zhang Y."/>
        </authorList>
    </citation>
    <scope>NUCLEOTIDE SEQUENCE [LARGE SCALE GENOMIC DNA]</scope>
    <source>
        <strain evidence="2">cv. Yunnan</strain>
    </source>
</reference>